<dbReference type="EMBL" id="AMZH03024882">
    <property type="protein sequence ID" value="RRT35546.1"/>
    <property type="molecule type" value="Genomic_DNA"/>
</dbReference>
<protein>
    <submittedName>
        <fullName evidence="1">Uncharacterized protein</fullName>
    </submittedName>
</protein>
<evidence type="ECO:0000313" key="2">
    <source>
        <dbReference type="Proteomes" id="UP000287651"/>
    </source>
</evidence>
<reference evidence="1 2" key="1">
    <citation type="journal article" date="2014" name="Agronomy (Basel)">
        <title>A Draft Genome Sequence for Ensete ventricosum, the Drought-Tolerant Tree Against Hunger.</title>
        <authorList>
            <person name="Harrison J."/>
            <person name="Moore K.A."/>
            <person name="Paszkiewicz K."/>
            <person name="Jones T."/>
            <person name="Grant M."/>
            <person name="Ambacheew D."/>
            <person name="Muzemil S."/>
            <person name="Studholme D.J."/>
        </authorList>
    </citation>
    <scope>NUCLEOTIDE SEQUENCE [LARGE SCALE GENOMIC DNA]</scope>
</reference>
<organism evidence="1 2">
    <name type="scientific">Ensete ventricosum</name>
    <name type="common">Abyssinian banana</name>
    <name type="synonym">Musa ensete</name>
    <dbReference type="NCBI Taxonomy" id="4639"/>
    <lineage>
        <taxon>Eukaryota</taxon>
        <taxon>Viridiplantae</taxon>
        <taxon>Streptophyta</taxon>
        <taxon>Embryophyta</taxon>
        <taxon>Tracheophyta</taxon>
        <taxon>Spermatophyta</taxon>
        <taxon>Magnoliopsida</taxon>
        <taxon>Liliopsida</taxon>
        <taxon>Zingiberales</taxon>
        <taxon>Musaceae</taxon>
        <taxon>Ensete</taxon>
    </lineage>
</organism>
<comment type="caution">
    <text evidence="1">The sequence shown here is derived from an EMBL/GenBank/DDBJ whole genome shotgun (WGS) entry which is preliminary data.</text>
</comment>
<name>A0A426X7T7_ENSVE</name>
<sequence length="146" mass="16665">MPKGPLNDHSKIPCIERGRKRQRTTHKDGGPGQAHVLEIPFPRPLLRETVFPALVETAETAREITLQSQHSMTQFSQLPEEKRFGTCSSLESKEFQSFLLFLSFPQSLIRCESVHRMYETLWRVSIEGNGGRQVGDLLGLTDRFKL</sequence>
<proteinExistence type="predicted"/>
<dbReference type="AlphaFoldDB" id="A0A426X7T7"/>
<gene>
    <name evidence="1" type="ORF">B296_00038668</name>
</gene>
<accession>A0A426X7T7</accession>
<dbReference type="Proteomes" id="UP000287651">
    <property type="component" value="Unassembled WGS sequence"/>
</dbReference>
<evidence type="ECO:0000313" key="1">
    <source>
        <dbReference type="EMBL" id="RRT35546.1"/>
    </source>
</evidence>